<accession>A0AAV9WXX1</accession>
<organism evidence="1 2">
    <name type="scientific">Orbilia ellipsospora</name>
    <dbReference type="NCBI Taxonomy" id="2528407"/>
    <lineage>
        <taxon>Eukaryota</taxon>
        <taxon>Fungi</taxon>
        <taxon>Dikarya</taxon>
        <taxon>Ascomycota</taxon>
        <taxon>Pezizomycotina</taxon>
        <taxon>Orbiliomycetes</taxon>
        <taxon>Orbiliales</taxon>
        <taxon>Orbiliaceae</taxon>
        <taxon>Orbilia</taxon>
    </lineage>
</organism>
<evidence type="ECO:0000313" key="1">
    <source>
        <dbReference type="EMBL" id="KAK6529155.1"/>
    </source>
</evidence>
<proteinExistence type="predicted"/>
<dbReference type="EMBL" id="JAVHJO010000014">
    <property type="protein sequence ID" value="KAK6529155.1"/>
    <property type="molecule type" value="Genomic_DNA"/>
</dbReference>
<evidence type="ECO:0000313" key="2">
    <source>
        <dbReference type="Proteomes" id="UP001365542"/>
    </source>
</evidence>
<dbReference type="AlphaFoldDB" id="A0AAV9WXX1"/>
<protein>
    <submittedName>
        <fullName evidence="1">Uncharacterized protein</fullName>
    </submittedName>
</protein>
<sequence>MFIYGPRPIKYPTALNLNTPALRANATSPPTNRAVIQYTSYSRATKVRPVMVFSQVQSKALTVAEIWGAVVELLSLTMDNRQRQEYDMKDTNDDCWIKGSGIIRGHSDLDTGIQLAKVVEVTKKWGEGWRNAEHWKNERSALQQKAAITEGPRVRPLKLNLRFVNMGVAVFDLTTSV</sequence>
<reference evidence="1 2" key="1">
    <citation type="submission" date="2019-10" db="EMBL/GenBank/DDBJ databases">
        <authorList>
            <person name="Palmer J.M."/>
        </authorList>
    </citation>
    <scope>NUCLEOTIDE SEQUENCE [LARGE SCALE GENOMIC DNA]</scope>
    <source>
        <strain evidence="1 2">TWF694</strain>
    </source>
</reference>
<name>A0AAV9WXX1_9PEZI</name>
<comment type="caution">
    <text evidence="1">The sequence shown here is derived from an EMBL/GenBank/DDBJ whole genome shotgun (WGS) entry which is preliminary data.</text>
</comment>
<keyword evidence="2" id="KW-1185">Reference proteome</keyword>
<gene>
    <name evidence="1" type="ORF">TWF694_004367</name>
</gene>
<dbReference type="Proteomes" id="UP001365542">
    <property type="component" value="Unassembled WGS sequence"/>
</dbReference>